<feature type="transmembrane region" description="Helical" evidence="6">
    <location>
        <begin position="137"/>
        <end position="158"/>
    </location>
</feature>
<dbReference type="EMBL" id="VIIS01001827">
    <property type="protein sequence ID" value="KAF0292251.1"/>
    <property type="molecule type" value="Genomic_DNA"/>
</dbReference>
<dbReference type="PANTHER" id="PTHR23506">
    <property type="entry name" value="GH10249P"/>
    <property type="match status" value="1"/>
</dbReference>
<evidence type="ECO:0000313" key="8">
    <source>
        <dbReference type="Proteomes" id="UP000440578"/>
    </source>
</evidence>
<keyword evidence="5 6" id="KW-0472">Membrane</keyword>
<dbReference type="GO" id="GO:0022857">
    <property type="term" value="F:transmembrane transporter activity"/>
    <property type="evidence" value="ECO:0007669"/>
    <property type="project" value="InterPro"/>
</dbReference>
<comment type="subcellular location">
    <subcellularLocation>
        <location evidence="1">Membrane</location>
        <topology evidence="1">Multi-pass membrane protein</topology>
    </subcellularLocation>
</comment>
<reference evidence="7 8" key="1">
    <citation type="submission" date="2019-07" db="EMBL/GenBank/DDBJ databases">
        <title>Draft genome assembly of a fouling barnacle, Amphibalanus amphitrite (Darwin, 1854): The first reference genome for Thecostraca.</title>
        <authorList>
            <person name="Kim W."/>
        </authorList>
    </citation>
    <scope>NUCLEOTIDE SEQUENCE [LARGE SCALE GENOMIC DNA]</scope>
    <source>
        <strain evidence="7">SNU_AA5</strain>
        <tissue evidence="7">Soma without cirri and trophi</tissue>
    </source>
</reference>
<keyword evidence="3 6" id="KW-0812">Transmembrane</keyword>
<evidence type="ECO:0000313" key="7">
    <source>
        <dbReference type="EMBL" id="KAF0292251.1"/>
    </source>
</evidence>
<evidence type="ECO:0000256" key="1">
    <source>
        <dbReference type="ARBA" id="ARBA00004141"/>
    </source>
</evidence>
<keyword evidence="2" id="KW-0813">Transport</keyword>
<dbReference type="InterPro" id="IPR011701">
    <property type="entry name" value="MFS"/>
</dbReference>
<organism evidence="7 8">
    <name type="scientific">Amphibalanus amphitrite</name>
    <name type="common">Striped barnacle</name>
    <name type="synonym">Balanus amphitrite</name>
    <dbReference type="NCBI Taxonomy" id="1232801"/>
    <lineage>
        <taxon>Eukaryota</taxon>
        <taxon>Metazoa</taxon>
        <taxon>Ecdysozoa</taxon>
        <taxon>Arthropoda</taxon>
        <taxon>Crustacea</taxon>
        <taxon>Multicrustacea</taxon>
        <taxon>Cirripedia</taxon>
        <taxon>Thoracica</taxon>
        <taxon>Thoracicalcarea</taxon>
        <taxon>Balanomorpha</taxon>
        <taxon>Balanoidea</taxon>
        <taxon>Balanidae</taxon>
        <taxon>Amphibalaninae</taxon>
        <taxon>Amphibalanus</taxon>
    </lineage>
</organism>
<comment type="caution">
    <text evidence="7">The sequence shown here is derived from an EMBL/GenBank/DDBJ whole genome shotgun (WGS) entry which is preliminary data.</text>
</comment>
<dbReference type="AlphaFoldDB" id="A0A6A4VSH1"/>
<keyword evidence="4 6" id="KW-1133">Transmembrane helix</keyword>
<protein>
    <submittedName>
        <fullName evidence="7">MFS-type transporter SLC18B1</fullName>
    </submittedName>
</protein>
<gene>
    <name evidence="7" type="primary">Slc18b1_5</name>
    <name evidence="7" type="ORF">FJT64_009745</name>
</gene>
<proteinExistence type="predicted"/>
<dbReference type="Gene3D" id="1.20.1250.20">
    <property type="entry name" value="MFS general substrate transporter like domains"/>
    <property type="match status" value="1"/>
</dbReference>
<evidence type="ECO:0000256" key="4">
    <source>
        <dbReference type="ARBA" id="ARBA00022989"/>
    </source>
</evidence>
<dbReference type="OrthoDB" id="446368at2759"/>
<dbReference type="Pfam" id="PF07690">
    <property type="entry name" value="MFS_1"/>
    <property type="match status" value="1"/>
</dbReference>
<feature type="transmembrane region" description="Helical" evidence="6">
    <location>
        <begin position="44"/>
        <end position="61"/>
    </location>
</feature>
<evidence type="ECO:0000256" key="6">
    <source>
        <dbReference type="SAM" id="Phobius"/>
    </source>
</evidence>
<feature type="transmembrane region" description="Helical" evidence="6">
    <location>
        <begin position="67"/>
        <end position="90"/>
    </location>
</feature>
<dbReference type="SUPFAM" id="SSF103473">
    <property type="entry name" value="MFS general substrate transporter"/>
    <property type="match status" value="1"/>
</dbReference>
<feature type="transmembrane region" description="Helical" evidence="6">
    <location>
        <begin position="111"/>
        <end position="131"/>
    </location>
</feature>
<evidence type="ECO:0000256" key="2">
    <source>
        <dbReference type="ARBA" id="ARBA00022448"/>
    </source>
</evidence>
<dbReference type="Proteomes" id="UP000440578">
    <property type="component" value="Unassembled WGS sequence"/>
</dbReference>
<name>A0A6A4VSH1_AMPAM</name>
<accession>A0A6A4VSH1</accession>
<dbReference type="PANTHER" id="PTHR23506:SF26">
    <property type="entry name" value="MFS-TYPE TRANSPORTER SLC18B1"/>
    <property type="match status" value="1"/>
</dbReference>
<dbReference type="InterPro" id="IPR050930">
    <property type="entry name" value="MFS_Vesicular_Transporter"/>
</dbReference>
<dbReference type="InterPro" id="IPR036259">
    <property type="entry name" value="MFS_trans_sf"/>
</dbReference>
<feature type="transmembrane region" description="Helical" evidence="6">
    <location>
        <begin position="12"/>
        <end position="32"/>
    </location>
</feature>
<dbReference type="GO" id="GO:0016020">
    <property type="term" value="C:membrane"/>
    <property type="evidence" value="ECO:0007669"/>
    <property type="project" value="UniProtKB-SubCell"/>
</dbReference>
<sequence>MWQLSTNHRWALNRFTSIYHLVSVGFWAMGWLAPRIGVVRLYRLGLLLAGTTTVVYGLLIYVENPTTFLACSMTLRAVEGVGSAAVLTAVRSIIINQFSQRMNSAMSLVEGMYGGGLCLGPALGGAMYSVGGYGAPFYTLGALLVANSAVSLLLMPPLTDYADTMKKSVEATTYRDRLCFVLTNADSWLIFTTSFLAAVNWNAIDNTVAPYALDTLNMQLPELSLFFMASFEW</sequence>
<evidence type="ECO:0000256" key="5">
    <source>
        <dbReference type="ARBA" id="ARBA00023136"/>
    </source>
</evidence>
<evidence type="ECO:0000256" key="3">
    <source>
        <dbReference type="ARBA" id="ARBA00022692"/>
    </source>
</evidence>
<keyword evidence="8" id="KW-1185">Reference proteome</keyword>